<name>A0A817XCC7_9BILA</name>
<organism evidence="1 3">
    <name type="scientific">Rotaria socialis</name>
    <dbReference type="NCBI Taxonomy" id="392032"/>
    <lineage>
        <taxon>Eukaryota</taxon>
        <taxon>Metazoa</taxon>
        <taxon>Spiralia</taxon>
        <taxon>Gnathifera</taxon>
        <taxon>Rotifera</taxon>
        <taxon>Eurotatoria</taxon>
        <taxon>Bdelloidea</taxon>
        <taxon>Philodinida</taxon>
        <taxon>Philodinidae</taxon>
        <taxon>Rotaria</taxon>
    </lineage>
</organism>
<dbReference type="AlphaFoldDB" id="A0A817XCC7"/>
<accession>A0A817XCC7</accession>
<dbReference type="Pfam" id="PF05960">
    <property type="entry name" value="DUF885"/>
    <property type="match status" value="1"/>
</dbReference>
<dbReference type="PANTHER" id="PTHR33361:SF2">
    <property type="entry name" value="DUF885 DOMAIN-CONTAINING PROTEIN"/>
    <property type="match status" value="1"/>
</dbReference>
<evidence type="ECO:0000313" key="1">
    <source>
        <dbReference type="EMBL" id="CAF3366234.1"/>
    </source>
</evidence>
<dbReference type="InterPro" id="IPR010281">
    <property type="entry name" value="DUF885"/>
</dbReference>
<protein>
    <submittedName>
        <fullName evidence="1">Uncharacterized protein</fullName>
    </submittedName>
</protein>
<dbReference type="Proteomes" id="UP000663862">
    <property type="component" value="Unassembled WGS sequence"/>
</dbReference>
<dbReference type="EMBL" id="CAJNYU010000500">
    <property type="protein sequence ID" value="CAF3366234.1"/>
    <property type="molecule type" value="Genomic_DNA"/>
</dbReference>
<dbReference type="EMBL" id="CAJOBQ010001965">
    <property type="protein sequence ID" value="CAF4529743.1"/>
    <property type="molecule type" value="Genomic_DNA"/>
</dbReference>
<evidence type="ECO:0000313" key="2">
    <source>
        <dbReference type="EMBL" id="CAF4529743.1"/>
    </source>
</evidence>
<reference evidence="1" key="1">
    <citation type="submission" date="2021-02" db="EMBL/GenBank/DDBJ databases">
        <authorList>
            <person name="Nowell W R."/>
        </authorList>
    </citation>
    <scope>NUCLEOTIDE SEQUENCE</scope>
</reference>
<dbReference type="PANTHER" id="PTHR33361">
    <property type="entry name" value="GLR0591 PROTEIN"/>
    <property type="match status" value="1"/>
</dbReference>
<dbReference type="Proteomes" id="UP000663869">
    <property type="component" value="Unassembled WGS sequence"/>
</dbReference>
<gene>
    <name evidence="1" type="ORF">FME351_LOCUS5892</name>
    <name evidence="2" type="ORF">TSG867_LOCUS23186</name>
</gene>
<evidence type="ECO:0000313" key="3">
    <source>
        <dbReference type="Proteomes" id="UP000663869"/>
    </source>
</evidence>
<comment type="caution">
    <text evidence="1">The sequence shown here is derived from an EMBL/GenBank/DDBJ whole genome shotgun (WGS) entry which is preliminary data.</text>
</comment>
<sequence length="280" mass="32878">MYLIELVKNPKWLEHPQQGLSENDPQFYQFGFEYHTAQLMEEVNKTCNRLLTNEEDKQKPISDKMMLVGQDQTQCWSTKKEMVDSHELCVAKCRHVFIDQSQFKEFNSPGIIILDNPLLDGVYYFKGSLYLNVFDWANENYKYDVENLVFHETIPDGSPCNGFIHGWTLFAEHLGYSMLNEPWTCFGSLQSNILRTFRMIAEILLHVEGQTPTQVIELAKQYLTTSEASITSEIYRYRTLTGQACSYKIGLEIFKRIIHETFNVIEVKDFMRLNLEDWYK</sequence>
<proteinExistence type="predicted"/>